<organism evidence="1 2">
    <name type="scientific">Desulfosporosinus acididurans</name>
    <dbReference type="NCBI Taxonomy" id="476652"/>
    <lineage>
        <taxon>Bacteria</taxon>
        <taxon>Bacillati</taxon>
        <taxon>Bacillota</taxon>
        <taxon>Clostridia</taxon>
        <taxon>Eubacteriales</taxon>
        <taxon>Desulfitobacteriaceae</taxon>
        <taxon>Desulfosporosinus</taxon>
    </lineage>
</organism>
<reference evidence="1 2" key="1">
    <citation type="submission" date="2015-06" db="EMBL/GenBank/DDBJ databases">
        <title>Draft genome of the moderately acidophilic sulfate reducer Candidatus Desulfosporosinus acididurans strain M1.</title>
        <authorList>
            <person name="Poehlein A."/>
            <person name="Petzsch P."/>
            <person name="Johnson B.D."/>
            <person name="Schloemann M."/>
            <person name="Daniel R."/>
            <person name="Muehling M."/>
        </authorList>
    </citation>
    <scope>NUCLEOTIDE SEQUENCE [LARGE SCALE GENOMIC DNA]</scope>
    <source>
        <strain evidence="1 2">M1</strain>
    </source>
</reference>
<dbReference type="PATRIC" id="fig|476652.3.peg.2428"/>
<evidence type="ECO:0000313" key="1">
    <source>
        <dbReference type="EMBL" id="KLU65708.1"/>
    </source>
</evidence>
<gene>
    <name evidence="1" type="ORF">DEAC_c23380</name>
</gene>
<dbReference type="SUPFAM" id="SSF88659">
    <property type="entry name" value="Sigma3 and sigma4 domains of RNA polymerase sigma factors"/>
    <property type="match status" value="1"/>
</dbReference>
<comment type="caution">
    <text evidence="1">The sequence shown here is derived from an EMBL/GenBank/DDBJ whole genome shotgun (WGS) entry which is preliminary data.</text>
</comment>
<proteinExistence type="predicted"/>
<evidence type="ECO:0000313" key="2">
    <source>
        <dbReference type="Proteomes" id="UP000036356"/>
    </source>
</evidence>
<dbReference type="Proteomes" id="UP000036356">
    <property type="component" value="Unassembled WGS sequence"/>
</dbReference>
<keyword evidence="2" id="KW-1185">Reference proteome</keyword>
<dbReference type="InterPro" id="IPR013324">
    <property type="entry name" value="RNA_pol_sigma_r3/r4-like"/>
</dbReference>
<dbReference type="EMBL" id="LDZY01000007">
    <property type="protein sequence ID" value="KLU65708.1"/>
    <property type="molecule type" value="Genomic_DNA"/>
</dbReference>
<protein>
    <submittedName>
        <fullName evidence="1">Uncharacterized protein</fullName>
    </submittedName>
</protein>
<sequence>MDGMCKSCGKVVEKCVEALLPVRTAKGVAGMETRKKVERLFKYYPEAKQNLEILKFQIGSYAGADEDEVIESLTYTVPEGERVSNSNISDKSSRIALIYKDIADHESQEQLQDMLKRYYLQKNELDVFEYSIKLLEPRLSRIITDIVINKMTWMEVSEKYYVSVNTVAEWRKKAIRQLTKMLESSLLFNRVV</sequence>
<name>A0A0J1FRT6_9FIRM</name>
<accession>A0A0J1FRT6</accession>
<dbReference type="STRING" id="476652.DEAC_c23380"/>
<dbReference type="AlphaFoldDB" id="A0A0J1FRT6"/>